<comment type="caution">
    <text evidence="2">The sequence shown here is derived from an EMBL/GenBank/DDBJ whole genome shotgun (WGS) entry which is preliminary data.</text>
</comment>
<keyword evidence="3" id="KW-1185">Reference proteome</keyword>
<evidence type="ECO:0000313" key="3">
    <source>
        <dbReference type="Proteomes" id="UP001050975"/>
    </source>
</evidence>
<evidence type="ECO:0000256" key="1">
    <source>
        <dbReference type="SAM" id="Phobius"/>
    </source>
</evidence>
<evidence type="ECO:0000313" key="2">
    <source>
        <dbReference type="EMBL" id="GET42906.1"/>
    </source>
</evidence>
<organism evidence="2 3">
    <name type="scientific">Microseira wollei NIES-4236</name>
    <dbReference type="NCBI Taxonomy" id="2530354"/>
    <lineage>
        <taxon>Bacteria</taxon>
        <taxon>Bacillati</taxon>
        <taxon>Cyanobacteriota</taxon>
        <taxon>Cyanophyceae</taxon>
        <taxon>Oscillatoriophycideae</taxon>
        <taxon>Aerosakkonematales</taxon>
        <taxon>Aerosakkonemataceae</taxon>
        <taxon>Microseira</taxon>
    </lineage>
</organism>
<dbReference type="AlphaFoldDB" id="A0AAV3XMK4"/>
<reference evidence="2" key="1">
    <citation type="submission" date="2019-10" db="EMBL/GenBank/DDBJ databases">
        <title>Draft genome sequece of Microseira wollei NIES-4236.</title>
        <authorList>
            <person name="Yamaguchi H."/>
            <person name="Suzuki S."/>
            <person name="Kawachi M."/>
        </authorList>
    </citation>
    <scope>NUCLEOTIDE SEQUENCE</scope>
    <source>
        <strain evidence="2">NIES-4236</strain>
    </source>
</reference>
<protein>
    <submittedName>
        <fullName evidence="2">Uncharacterized protein</fullName>
    </submittedName>
</protein>
<gene>
    <name evidence="2" type="ORF">MiSe_77240</name>
</gene>
<feature type="transmembrane region" description="Helical" evidence="1">
    <location>
        <begin position="5"/>
        <end position="28"/>
    </location>
</feature>
<proteinExistence type="predicted"/>
<keyword evidence="1" id="KW-1133">Transmembrane helix</keyword>
<keyword evidence="1" id="KW-0472">Membrane</keyword>
<accession>A0AAV3XMK4</accession>
<name>A0AAV3XMK4_9CYAN</name>
<keyword evidence="1" id="KW-0812">Transmembrane</keyword>
<dbReference type="RefSeq" id="WP_226591133.1">
    <property type="nucleotide sequence ID" value="NZ_BLAY01000188.1"/>
</dbReference>
<feature type="transmembrane region" description="Helical" evidence="1">
    <location>
        <begin position="40"/>
        <end position="62"/>
    </location>
</feature>
<dbReference type="EMBL" id="BLAY01000188">
    <property type="protein sequence ID" value="GET42906.1"/>
    <property type="molecule type" value="Genomic_DNA"/>
</dbReference>
<sequence length="74" mass="8648">MLKYILVAVVVYYLLIARAFFTTWLSVFQQDTQLTSEEKFLAIVILILSTVLWPFVLPLAYLELLRKNSKILPE</sequence>
<dbReference type="Proteomes" id="UP001050975">
    <property type="component" value="Unassembled WGS sequence"/>
</dbReference>